<feature type="compositionally biased region" description="Basic and acidic residues" evidence="1">
    <location>
        <begin position="543"/>
        <end position="554"/>
    </location>
</feature>
<reference evidence="2 3" key="1">
    <citation type="submission" date="2020-01" db="EMBL/GenBank/DDBJ databases">
        <title>Aspergillus terreus IFO 6365 whole genome shotgun sequence.</title>
        <authorList>
            <person name="Kanamasa S."/>
            <person name="Takahashi H."/>
        </authorList>
    </citation>
    <scope>NUCLEOTIDE SEQUENCE [LARGE SCALE GENOMIC DNA]</scope>
    <source>
        <strain evidence="2 3">IFO 6365</strain>
    </source>
</reference>
<feature type="compositionally biased region" description="Polar residues" evidence="1">
    <location>
        <begin position="878"/>
        <end position="891"/>
    </location>
</feature>
<feature type="compositionally biased region" description="Basic and acidic residues" evidence="1">
    <location>
        <begin position="167"/>
        <end position="177"/>
    </location>
</feature>
<feature type="compositionally biased region" description="Polar residues" evidence="1">
    <location>
        <begin position="43"/>
        <end position="52"/>
    </location>
</feature>
<feature type="compositionally biased region" description="Polar residues" evidence="1">
    <location>
        <begin position="768"/>
        <end position="794"/>
    </location>
</feature>
<feature type="compositionally biased region" description="Polar residues" evidence="1">
    <location>
        <begin position="203"/>
        <end position="214"/>
    </location>
</feature>
<feature type="compositionally biased region" description="Basic and acidic residues" evidence="1">
    <location>
        <begin position="302"/>
        <end position="315"/>
    </location>
</feature>
<feature type="compositionally biased region" description="Polar residues" evidence="1">
    <location>
        <begin position="667"/>
        <end position="686"/>
    </location>
</feature>
<feature type="compositionally biased region" description="Basic and acidic residues" evidence="1">
    <location>
        <begin position="573"/>
        <end position="588"/>
    </location>
</feature>
<feature type="compositionally biased region" description="Polar residues" evidence="1">
    <location>
        <begin position="340"/>
        <end position="349"/>
    </location>
</feature>
<feature type="compositionally biased region" description="Basic and acidic residues" evidence="1">
    <location>
        <begin position="421"/>
        <end position="430"/>
    </location>
</feature>
<feature type="region of interest" description="Disordered" evidence="1">
    <location>
        <begin position="163"/>
        <end position="355"/>
    </location>
</feature>
<dbReference type="OrthoDB" id="4479550at2759"/>
<protein>
    <submittedName>
        <fullName evidence="2">Uncharacterized protein</fullName>
    </submittedName>
</protein>
<dbReference type="EMBL" id="BLJY01000005">
    <property type="protein sequence ID" value="GFF16103.1"/>
    <property type="molecule type" value="Genomic_DNA"/>
</dbReference>
<feature type="compositionally biased region" description="Low complexity" evidence="1">
    <location>
        <begin position="225"/>
        <end position="240"/>
    </location>
</feature>
<feature type="compositionally biased region" description="Polar residues" evidence="1">
    <location>
        <begin position="635"/>
        <end position="650"/>
    </location>
</feature>
<keyword evidence="3" id="KW-1185">Reference proteome</keyword>
<feature type="region of interest" description="Disordered" evidence="1">
    <location>
        <begin position="1"/>
        <end position="56"/>
    </location>
</feature>
<dbReference type="AlphaFoldDB" id="A0A5M3Z2I7"/>
<dbReference type="VEuPathDB" id="FungiDB:ATEG_05231"/>
<evidence type="ECO:0000256" key="1">
    <source>
        <dbReference type="SAM" id="MobiDB-lite"/>
    </source>
</evidence>
<feature type="compositionally biased region" description="Polar residues" evidence="1">
    <location>
        <begin position="248"/>
        <end position="259"/>
    </location>
</feature>
<feature type="compositionally biased region" description="Polar residues" evidence="1">
    <location>
        <begin position="595"/>
        <end position="611"/>
    </location>
</feature>
<dbReference type="Proteomes" id="UP000452235">
    <property type="component" value="Unassembled WGS sequence"/>
</dbReference>
<organism evidence="2 3">
    <name type="scientific">Aspergillus terreus</name>
    <dbReference type="NCBI Taxonomy" id="33178"/>
    <lineage>
        <taxon>Eukaryota</taxon>
        <taxon>Fungi</taxon>
        <taxon>Dikarya</taxon>
        <taxon>Ascomycota</taxon>
        <taxon>Pezizomycotina</taxon>
        <taxon>Eurotiomycetes</taxon>
        <taxon>Eurotiomycetidae</taxon>
        <taxon>Eurotiales</taxon>
        <taxon>Aspergillaceae</taxon>
        <taxon>Aspergillus</taxon>
        <taxon>Aspergillus subgen. Circumdati</taxon>
    </lineage>
</organism>
<feature type="compositionally biased region" description="Pro residues" evidence="1">
    <location>
        <begin position="191"/>
        <end position="200"/>
    </location>
</feature>
<feature type="compositionally biased region" description="Low complexity" evidence="1">
    <location>
        <begin position="892"/>
        <end position="901"/>
    </location>
</feature>
<feature type="compositionally biased region" description="Low complexity" evidence="1">
    <location>
        <begin position="504"/>
        <end position="516"/>
    </location>
</feature>
<comment type="caution">
    <text evidence="2">The sequence shown here is derived from an EMBL/GenBank/DDBJ whole genome shotgun (WGS) entry which is preliminary data.</text>
</comment>
<evidence type="ECO:0000313" key="3">
    <source>
        <dbReference type="Proteomes" id="UP000452235"/>
    </source>
</evidence>
<gene>
    <name evidence="2" type="ORF">ATEIFO6365_0005029300</name>
</gene>
<feature type="compositionally biased region" description="Polar residues" evidence="1">
    <location>
        <begin position="1"/>
        <end position="28"/>
    </location>
</feature>
<feature type="region of interest" description="Disordered" evidence="1">
    <location>
        <begin position="376"/>
        <end position="901"/>
    </location>
</feature>
<name>A0A5M3Z2I7_ASPTE</name>
<accession>A0A5M3Z2I7</accession>
<sequence length="986" mass="108633">MNASRDSNSVSSKMQQKPATLNLRSQASAPILKRRPDAGPAAENTQQQQAPNKRTPLDLWSVNGRWESPLYLYQQTTMALRILGVIMDPQCKVRKGWQNAARQFMQTKMLQKMGMRIESPKMDVKRSSQASEYIPRCRIITLKDDSTWFDIPPRDLKRLSVASTQKEVLRDQKRRSGDNTIPFVDEEDDLPTPPATPSPALPRQSSFSFLTRNTCCHHRSPTPTPDDSSTAPSDTTITPSNVNAIREMSSNQTTEQDPFTDSPMAGDKGSALQPDTIDPFIQKSKPRFSASHEGKPLLNPSRFDRNKENVRDRSMAQETQELRLLSSNSSTRIPRGIPQKPSQEAQSASLRGVRAAPDIRSSIPLPITLRRHSVEAMGSPRVTPSGSFAGGIRVVDKPNGPRPKPSPDEQLAVPDQEGATNEEKGKDRKSCSSSSVSDWDFGDDDAAQRPQNVFTGEYRTPEKLIMGPDSPGSTFAVTQRSNPALVHYPDTPTRFSGKRRVDTGSSSSPIPGPSFSNKKESTSAESTPLARNYCRSAISLESIPRKDSGRDRAIQRKPVNSPSLSSLYSPSGQDEHEPLVPKVPEKYSIHLKGSKSASPVTPVKSTSQSGEGSVPKNYPTPNTAGSPESLKSFPPRTSSRHQASQRTMQSGPGPAILSAHVSDQAEKQNSNVAPQNLSKEPSTQAEQLARLPDSKSTRMLDSFRNIFKHKNAVDKSRGKKEERETPEPEARAQTPVTAVRLRNEDNRTGPAKGVFKSRTRYARLSDGVSWNRTPRSPKSSDEQYLSARQSTSISPPAAPVVQHVEDTPSFARPTKSTRTKAAPVRGQSVGGSDVRVRKGHIMIAPTGSPQRPSRYRTPHAGLSSGHKNKINLPRSIGSVRSNPSSTPEKSPTTANDTSDTTKTLDEIHACIEILCKRATDENARSKREGYLRMALSLQYQYSNYNNIGKEVMEAEELANKKRSEKCLAENALFEHYSQVKAHLHEE</sequence>
<feature type="compositionally biased region" description="Low complexity" evidence="1">
    <location>
        <begin position="561"/>
        <end position="571"/>
    </location>
</feature>
<proteinExistence type="predicted"/>
<evidence type="ECO:0000313" key="2">
    <source>
        <dbReference type="EMBL" id="GFF16103.1"/>
    </source>
</evidence>
<feature type="compositionally biased region" description="Basic and acidic residues" evidence="1">
    <location>
        <begin position="711"/>
        <end position="730"/>
    </location>
</feature>
<feature type="compositionally biased region" description="Polar residues" evidence="1">
    <location>
        <begin position="471"/>
        <end position="482"/>
    </location>
</feature>